<feature type="region of interest" description="Disordered" evidence="5">
    <location>
        <begin position="38"/>
        <end position="64"/>
    </location>
</feature>
<feature type="transmembrane region" description="Helical" evidence="6">
    <location>
        <begin position="108"/>
        <end position="128"/>
    </location>
</feature>
<dbReference type="InterPro" id="IPR011701">
    <property type="entry name" value="MFS"/>
</dbReference>
<feature type="compositionally biased region" description="Polar residues" evidence="5">
    <location>
        <begin position="50"/>
        <end position="64"/>
    </location>
</feature>
<dbReference type="InterPro" id="IPR020846">
    <property type="entry name" value="MFS_dom"/>
</dbReference>
<accession>A0A7R9MGK6</accession>
<protein>
    <recommendedName>
        <fullName evidence="7">Major facilitator superfamily (MFS) profile domain-containing protein</fullName>
    </recommendedName>
</protein>
<evidence type="ECO:0000256" key="1">
    <source>
        <dbReference type="ARBA" id="ARBA00004141"/>
    </source>
</evidence>
<organism evidence="8">
    <name type="scientific">Oppiella nova</name>
    <dbReference type="NCBI Taxonomy" id="334625"/>
    <lineage>
        <taxon>Eukaryota</taxon>
        <taxon>Metazoa</taxon>
        <taxon>Ecdysozoa</taxon>
        <taxon>Arthropoda</taxon>
        <taxon>Chelicerata</taxon>
        <taxon>Arachnida</taxon>
        <taxon>Acari</taxon>
        <taxon>Acariformes</taxon>
        <taxon>Sarcoptiformes</taxon>
        <taxon>Oribatida</taxon>
        <taxon>Brachypylina</taxon>
        <taxon>Oppioidea</taxon>
        <taxon>Oppiidae</taxon>
        <taxon>Oppiella</taxon>
    </lineage>
</organism>
<dbReference type="OrthoDB" id="6493426at2759"/>
<sequence length="302" mass="33007">MRWTVGVLGAVATGLLSSHRSSLSVAIVSMAKYNSSATGARDDSDEGQCWLQSGNHGNSSSQDDNPIIRGEFDWSESLQGIILGASFYAYLITPTIAGRITERFGSKWVTAVSLTVPAILLSLIPIAARLHVGALIVVLLIMGLFHGCIFTSLFSLFAHWFPTSERSIAVAGLAAVHNFGNVVTYPLAGYLCDLGVWPAVFYVISLAHIPWILFWLICVENTPLISNTKGYMKCSDEELKYIDQNKGSFGAPKKNSSAPWRSIFTSKCLWATINAKVCAGWGYYMYLSKMPSYLDKADPSLR</sequence>
<feature type="transmembrane region" description="Helical" evidence="6">
    <location>
        <begin position="78"/>
        <end position="96"/>
    </location>
</feature>
<feature type="transmembrane region" description="Helical" evidence="6">
    <location>
        <begin position="134"/>
        <end position="161"/>
    </location>
</feature>
<feature type="transmembrane region" description="Helical" evidence="6">
    <location>
        <begin position="199"/>
        <end position="219"/>
    </location>
</feature>
<evidence type="ECO:0000256" key="5">
    <source>
        <dbReference type="SAM" id="MobiDB-lite"/>
    </source>
</evidence>
<comment type="subcellular location">
    <subcellularLocation>
        <location evidence="1">Membrane</location>
        <topology evidence="1">Multi-pass membrane protein</topology>
    </subcellularLocation>
</comment>
<evidence type="ECO:0000313" key="9">
    <source>
        <dbReference type="Proteomes" id="UP000728032"/>
    </source>
</evidence>
<reference evidence="8" key="1">
    <citation type="submission" date="2020-11" db="EMBL/GenBank/DDBJ databases">
        <authorList>
            <person name="Tran Van P."/>
        </authorList>
    </citation>
    <scope>NUCLEOTIDE SEQUENCE</scope>
</reference>
<dbReference type="PANTHER" id="PTHR11662">
    <property type="entry name" value="SOLUTE CARRIER FAMILY 17"/>
    <property type="match status" value="1"/>
</dbReference>
<gene>
    <name evidence="8" type="ORF">ONB1V03_LOCUS16432</name>
</gene>
<evidence type="ECO:0000256" key="2">
    <source>
        <dbReference type="ARBA" id="ARBA00022692"/>
    </source>
</evidence>
<evidence type="ECO:0000256" key="6">
    <source>
        <dbReference type="SAM" id="Phobius"/>
    </source>
</evidence>
<feature type="transmembrane region" description="Helical" evidence="6">
    <location>
        <begin position="168"/>
        <end position="187"/>
    </location>
</feature>
<dbReference type="GO" id="GO:0022857">
    <property type="term" value="F:transmembrane transporter activity"/>
    <property type="evidence" value="ECO:0007669"/>
    <property type="project" value="InterPro"/>
</dbReference>
<evidence type="ECO:0000313" key="8">
    <source>
        <dbReference type="EMBL" id="CAD7659861.1"/>
    </source>
</evidence>
<dbReference type="InterPro" id="IPR050382">
    <property type="entry name" value="MFS_Na/Anion_cotransporter"/>
</dbReference>
<dbReference type="PANTHER" id="PTHR11662:SF399">
    <property type="entry name" value="FI19708P1-RELATED"/>
    <property type="match status" value="1"/>
</dbReference>
<feature type="domain" description="Major facilitator superfamily (MFS) profile" evidence="7">
    <location>
        <begin position="10"/>
        <end position="302"/>
    </location>
</feature>
<dbReference type="Pfam" id="PF07690">
    <property type="entry name" value="MFS_1"/>
    <property type="match status" value="1"/>
</dbReference>
<evidence type="ECO:0000256" key="3">
    <source>
        <dbReference type="ARBA" id="ARBA00022989"/>
    </source>
</evidence>
<dbReference type="Proteomes" id="UP000728032">
    <property type="component" value="Unassembled WGS sequence"/>
</dbReference>
<dbReference type="GO" id="GO:0006820">
    <property type="term" value="P:monoatomic anion transport"/>
    <property type="evidence" value="ECO:0007669"/>
    <property type="project" value="TreeGrafter"/>
</dbReference>
<dbReference type="GO" id="GO:0016020">
    <property type="term" value="C:membrane"/>
    <property type="evidence" value="ECO:0007669"/>
    <property type="project" value="UniProtKB-SubCell"/>
</dbReference>
<evidence type="ECO:0000256" key="4">
    <source>
        <dbReference type="ARBA" id="ARBA00023136"/>
    </source>
</evidence>
<keyword evidence="2 6" id="KW-0812">Transmembrane</keyword>
<dbReference type="SUPFAM" id="SSF103473">
    <property type="entry name" value="MFS general substrate transporter"/>
    <property type="match status" value="1"/>
</dbReference>
<proteinExistence type="predicted"/>
<dbReference type="EMBL" id="CAJPVJ010018516">
    <property type="protein sequence ID" value="CAG2176999.1"/>
    <property type="molecule type" value="Genomic_DNA"/>
</dbReference>
<dbReference type="Gene3D" id="1.20.1250.20">
    <property type="entry name" value="MFS general substrate transporter like domains"/>
    <property type="match status" value="1"/>
</dbReference>
<evidence type="ECO:0000259" key="7">
    <source>
        <dbReference type="PROSITE" id="PS50850"/>
    </source>
</evidence>
<keyword evidence="4 6" id="KW-0472">Membrane</keyword>
<keyword evidence="9" id="KW-1185">Reference proteome</keyword>
<keyword evidence="3 6" id="KW-1133">Transmembrane helix</keyword>
<dbReference type="AlphaFoldDB" id="A0A7R9MGK6"/>
<dbReference type="PROSITE" id="PS50850">
    <property type="entry name" value="MFS"/>
    <property type="match status" value="1"/>
</dbReference>
<name>A0A7R9MGK6_9ACAR</name>
<dbReference type="EMBL" id="OC933341">
    <property type="protein sequence ID" value="CAD7659861.1"/>
    <property type="molecule type" value="Genomic_DNA"/>
</dbReference>
<dbReference type="InterPro" id="IPR036259">
    <property type="entry name" value="MFS_trans_sf"/>
</dbReference>